<evidence type="ECO:0000313" key="2">
    <source>
        <dbReference type="Proteomes" id="UP000015453"/>
    </source>
</evidence>
<protein>
    <submittedName>
        <fullName evidence="1">Palmitoyl transferase</fullName>
    </submittedName>
</protein>
<sequence length="77" mass="8679">MTSSNGVIARNITTNEVANSIRYGYLRGPDGRFRNPYNHGWRKNCTDFLINGHTNDDEIAWPPLPLHQLGNGIVKGR</sequence>
<keyword evidence="1" id="KW-0808">Transferase</keyword>
<dbReference type="Proteomes" id="UP000015453">
    <property type="component" value="Unassembled WGS sequence"/>
</dbReference>
<dbReference type="AlphaFoldDB" id="S8CVU6"/>
<proteinExistence type="predicted"/>
<evidence type="ECO:0000313" key="1">
    <source>
        <dbReference type="EMBL" id="EPS69086.1"/>
    </source>
</evidence>
<dbReference type="GO" id="GO:0016740">
    <property type="term" value="F:transferase activity"/>
    <property type="evidence" value="ECO:0007669"/>
    <property type="project" value="UniProtKB-KW"/>
</dbReference>
<reference evidence="1 2" key="1">
    <citation type="journal article" date="2013" name="BMC Genomics">
        <title>The miniature genome of a carnivorous plant Genlisea aurea contains a low number of genes and short non-coding sequences.</title>
        <authorList>
            <person name="Leushkin E.V."/>
            <person name="Sutormin R.A."/>
            <person name="Nabieva E.R."/>
            <person name="Penin A.A."/>
            <person name="Kondrashov A.S."/>
            <person name="Logacheva M.D."/>
        </authorList>
    </citation>
    <scope>NUCLEOTIDE SEQUENCE [LARGE SCALE GENOMIC DNA]</scope>
</reference>
<keyword evidence="2" id="KW-1185">Reference proteome</keyword>
<gene>
    <name evidence="1" type="ORF">M569_05684</name>
</gene>
<dbReference type="OrthoDB" id="331948at2759"/>
<dbReference type="EMBL" id="AUSU01002298">
    <property type="protein sequence ID" value="EPS69086.1"/>
    <property type="molecule type" value="Genomic_DNA"/>
</dbReference>
<comment type="caution">
    <text evidence="1">The sequence shown here is derived from an EMBL/GenBank/DDBJ whole genome shotgun (WGS) entry which is preliminary data.</text>
</comment>
<name>S8CVU6_9LAMI</name>
<accession>S8CVU6</accession>
<organism evidence="1 2">
    <name type="scientific">Genlisea aurea</name>
    <dbReference type="NCBI Taxonomy" id="192259"/>
    <lineage>
        <taxon>Eukaryota</taxon>
        <taxon>Viridiplantae</taxon>
        <taxon>Streptophyta</taxon>
        <taxon>Embryophyta</taxon>
        <taxon>Tracheophyta</taxon>
        <taxon>Spermatophyta</taxon>
        <taxon>Magnoliopsida</taxon>
        <taxon>eudicotyledons</taxon>
        <taxon>Gunneridae</taxon>
        <taxon>Pentapetalae</taxon>
        <taxon>asterids</taxon>
        <taxon>lamiids</taxon>
        <taxon>Lamiales</taxon>
        <taxon>Lentibulariaceae</taxon>
        <taxon>Genlisea</taxon>
    </lineage>
</organism>